<dbReference type="Proteomes" id="UP000523196">
    <property type="component" value="Unassembled WGS sequence"/>
</dbReference>
<comment type="caution">
    <text evidence="1">The sequence shown here is derived from an EMBL/GenBank/DDBJ whole genome shotgun (WGS) entry which is preliminary data.</text>
</comment>
<gene>
    <name evidence="1" type="ORF">H4F98_00440</name>
</gene>
<dbReference type="Gene3D" id="3.40.50.300">
    <property type="entry name" value="P-loop containing nucleotide triphosphate hydrolases"/>
    <property type="match status" value="1"/>
</dbReference>
<evidence type="ECO:0000313" key="1">
    <source>
        <dbReference type="EMBL" id="MBB1059035.1"/>
    </source>
</evidence>
<accession>A0A7W3TIP1</accession>
<dbReference type="SUPFAM" id="SSF52540">
    <property type="entry name" value="P-loop containing nucleoside triphosphate hydrolases"/>
    <property type="match status" value="1"/>
</dbReference>
<evidence type="ECO:0000313" key="2">
    <source>
        <dbReference type="Proteomes" id="UP000523196"/>
    </source>
</evidence>
<name>A0A7W3TIP1_9GAMM</name>
<reference evidence="1 2" key="1">
    <citation type="submission" date="2020-08" db="EMBL/GenBank/DDBJ databases">
        <authorList>
            <person name="Xu S."/>
            <person name="Li A."/>
        </authorList>
    </citation>
    <scope>NUCLEOTIDE SEQUENCE [LARGE SCALE GENOMIC DNA]</scope>
    <source>
        <strain evidence="1 2">119BY6-57</strain>
    </source>
</reference>
<dbReference type="EMBL" id="JACHTF010000001">
    <property type="protein sequence ID" value="MBB1059035.1"/>
    <property type="molecule type" value="Genomic_DNA"/>
</dbReference>
<dbReference type="AlphaFoldDB" id="A0A7W3TIP1"/>
<organism evidence="1 2">
    <name type="scientific">Marilutibacter spongiae</name>
    <dbReference type="NCBI Taxonomy" id="2025720"/>
    <lineage>
        <taxon>Bacteria</taxon>
        <taxon>Pseudomonadati</taxon>
        <taxon>Pseudomonadota</taxon>
        <taxon>Gammaproteobacteria</taxon>
        <taxon>Lysobacterales</taxon>
        <taxon>Lysobacteraceae</taxon>
        <taxon>Marilutibacter</taxon>
    </lineage>
</organism>
<protein>
    <recommendedName>
        <fullName evidence="3">Sulfotransferase family protein</fullName>
    </recommendedName>
</protein>
<proteinExistence type="predicted"/>
<sequence length="185" mass="21176">MTSASRIQNVFVLCTGRCGSVTFAKAVGHINNFTVGHESRARLMGADRAHYPLRHIEVDNRLAWFLGYLEERYGNDAFYVHLKRDRDAVAQSFNRRWHMRSSIMRAYCEAICMTSPKDPLEACYGYIDAVTSNIDAFLKDKTHVMPFEMEQHARDFPEFLQLIGAEGNLQAATALWEKKHNASIE</sequence>
<dbReference type="InterPro" id="IPR027417">
    <property type="entry name" value="P-loop_NTPase"/>
</dbReference>
<keyword evidence="2" id="KW-1185">Reference proteome</keyword>
<dbReference type="RefSeq" id="WP_182684701.1">
    <property type="nucleotide sequence ID" value="NZ_JACHTF010000001.1"/>
</dbReference>
<evidence type="ECO:0008006" key="3">
    <source>
        <dbReference type="Google" id="ProtNLM"/>
    </source>
</evidence>